<evidence type="ECO:0000256" key="1">
    <source>
        <dbReference type="SAM" id="Coils"/>
    </source>
</evidence>
<gene>
    <name evidence="2" type="ORF">EZ444_05990</name>
</gene>
<dbReference type="AlphaFoldDB" id="A0A4R0NEP6"/>
<dbReference type="Proteomes" id="UP000291117">
    <property type="component" value="Unassembled WGS sequence"/>
</dbReference>
<proteinExistence type="predicted"/>
<dbReference type="OrthoDB" id="705840at2"/>
<dbReference type="EMBL" id="SJSM01000002">
    <property type="protein sequence ID" value="TCC98825.1"/>
    <property type="molecule type" value="Genomic_DNA"/>
</dbReference>
<accession>A0A4R0NEP6</accession>
<feature type="coiled-coil region" evidence="1">
    <location>
        <begin position="234"/>
        <end position="293"/>
    </location>
</feature>
<organism evidence="2 3">
    <name type="scientific">Pedobacter hiemivivus</name>
    <dbReference type="NCBI Taxonomy" id="2530454"/>
    <lineage>
        <taxon>Bacteria</taxon>
        <taxon>Pseudomonadati</taxon>
        <taxon>Bacteroidota</taxon>
        <taxon>Sphingobacteriia</taxon>
        <taxon>Sphingobacteriales</taxon>
        <taxon>Sphingobacteriaceae</taxon>
        <taxon>Pedobacter</taxon>
    </lineage>
</organism>
<protein>
    <submittedName>
        <fullName evidence="2">Uncharacterized protein</fullName>
    </submittedName>
</protein>
<comment type="caution">
    <text evidence="2">The sequence shown here is derived from an EMBL/GenBank/DDBJ whole genome shotgun (WGS) entry which is preliminary data.</text>
</comment>
<reference evidence="2 3" key="1">
    <citation type="submission" date="2019-02" db="EMBL/GenBank/DDBJ databases">
        <title>Pedobacter sp. RP-3-8 sp. nov., isolated from Arctic soil.</title>
        <authorList>
            <person name="Dahal R.H."/>
        </authorList>
    </citation>
    <scope>NUCLEOTIDE SEQUENCE [LARGE SCALE GENOMIC DNA]</scope>
    <source>
        <strain evidence="2 3">RP-3-8</strain>
    </source>
</reference>
<keyword evidence="3" id="KW-1185">Reference proteome</keyword>
<evidence type="ECO:0000313" key="2">
    <source>
        <dbReference type="EMBL" id="TCC98825.1"/>
    </source>
</evidence>
<dbReference type="RefSeq" id="WP_131607805.1">
    <property type="nucleotide sequence ID" value="NZ_SJSM01000002.1"/>
</dbReference>
<keyword evidence="1" id="KW-0175">Coiled coil</keyword>
<evidence type="ECO:0000313" key="3">
    <source>
        <dbReference type="Proteomes" id="UP000291117"/>
    </source>
</evidence>
<name>A0A4R0NEP6_9SPHI</name>
<sequence length="397" mass="46605">MNSTLLNLHAFISQLTPRTLTLKELQKTDFDKWKSFLEQESGQLKSEMIFNLLGAASLQEKQAWLAALQDQLVLFSNQFNQYLFRDRRKWESHPDSVLIRINYLNSLSCMENLLDFINSEFARYQNSQSRVSDFRLHKVIPELRQQVRELKTDLSVSAVSQTLARMVITGLSNLLKKDLSSYGISYISGFCSQCHKITSMNDDQLCTLMISMDFNQPDFYLAKIEQTDRHLYEINGLHEQVEFILNQKEKLLRKQIISKYRLHPNLPSIWDDLRQYYNEKEQALEAMLALRRAALKDQRSSEESFRVLSLLTVPQLALFFRIQLEKGILIKEHIHDVFNFVAMHFYTEKTLFISSGSLQRKSTDVDFPTALKLWDTLSGMMEWLDEHFSVRNYQRSL</sequence>